<evidence type="ECO:0000259" key="10">
    <source>
        <dbReference type="PROSITE" id="PS50929"/>
    </source>
</evidence>
<comment type="caution">
    <text evidence="11">The sequence shown here is derived from an EMBL/GenBank/DDBJ whole genome shotgun (WGS) entry which is preliminary data.</text>
</comment>
<gene>
    <name evidence="11" type="primary">cydD</name>
    <name evidence="11" type="ORF">V6575_08180</name>
</gene>
<dbReference type="SMART" id="SM00382">
    <property type="entry name" value="AAA"/>
    <property type="match status" value="1"/>
</dbReference>
<dbReference type="SUPFAM" id="SSF52540">
    <property type="entry name" value="P-loop containing nucleoside triphosphate hydrolases"/>
    <property type="match status" value="1"/>
</dbReference>
<evidence type="ECO:0000259" key="9">
    <source>
        <dbReference type="PROSITE" id="PS50893"/>
    </source>
</evidence>
<dbReference type="Gene3D" id="3.40.50.300">
    <property type="entry name" value="P-loop containing nucleotide triphosphate hydrolases"/>
    <property type="match status" value="1"/>
</dbReference>
<keyword evidence="3 8" id="KW-0812">Transmembrane</keyword>
<keyword evidence="6 8" id="KW-1133">Transmembrane helix</keyword>
<dbReference type="SUPFAM" id="SSF90123">
    <property type="entry name" value="ABC transporter transmembrane region"/>
    <property type="match status" value="1"/>
</dbReference>
<feature type="domain" description="ABC transporter" evidence="9">
    <location>
        <begin position="399"/>
        <end position="616"/>
    </location>
</feature>
<dbReference type="InterPro" id="IPR039421">
    <property type="entry name" value="Type_1_exporter"/>
</dbReference>
<dbReference type="InterPro" id="IPR027417">
    <property type="entry name" value="P-loop_NTPase"/>
</dbReference>
<evidence type="ECO:0000256" key="2">
    <source>
        <dbReference type="ARBA" id="ARBA00005417"/>
    </source>
</evidence>
<protein>
    <submittedName>
        <fullName evidence="11">Thiol reductant ABC exporter subunit CydD</fullName>
    </submittedName>
</protein>
<dbReference type="Pfam" id="PF00664">
    <property type="entry name" value="ABC_membrane"/>
    <property type="match status" value="1"/>
</dbReference>
<comment type="similarity">
    <text evidence="2">Belongs to the ABC transporter superfamily.</text>
</comment>
<keyword evidence="5" id="KW-0067">ATP-binding</keyword>
<feature type="transmembrane region" description="Helical" evidence="8">
    <location>
        <begin position="190"/>
        <end position="210"/>
    </location>
</feature>
<dbReference type="Gene3D" id="1.20.1560.10">
    <property type="entry name" value="ABC transporter type 1, transmembrane domain"/>
    <property type="match status" value="1"/>
</dbReference>
<evidence type="ECO:0000256" key="8">
    <source>
        <dbReference type="SAM" id="Phobius"/>
    </source>
</evidence>
<dbReference type="Pfam" id="PF00005">
    <property type="entry name" value="ABC_tran"/>
    <property type="match status" value="1"/>
</dbReference>
<sequence>MNSYGCGAARFGAPDEACMRASGAHVDPAAEEGLCADGPPEGQPVLATVPGLAALIGDEARSLKRAGRLFALSDVIWIAQAWLIASVVADFVVPAAGGAVDFMVWMYSLGFVVLAFIRMQLNLRAGKLARQTARAVKSRVRADLLQAISSASPASELPTSGAVAAHVGDQVDALGPYLSNFYPQNVRLRLVPVAIILATAMVSWLAAIILLVTGPLIPVFMALIGLKAKAASEGQQEELVRMSGFLLDRVRGLETLRLFGAVERTRNQIADVGDAFRVGTMKVLRIAFLSSTVLELFSALGIAFVAVFVGFSLLGDVTMGTWGAPLSYTAGLFILLLAPDYFAPLRAYAAAYHDRAAGLAATEKLSALHAEILARSEVMPVHAVSKADQQSASETAPSVCFEDVSLCLGARQVLSSVSLRVGAGEAALLIGPSGSGKTTILDCLLGLHVLGAGKILVNDQNMAELDPVAWRQSIAWVGQAPRLFHGSLKANLLRANPGASESDMWEALALAGAVDLVERLPRGLGTVIGEDGFGLSVGEARRVGLARAAMRKDSGLILADEPTAGLDEDTAADVICGLKAMSGGKTLIVATHDPKVMAMTATHIQIRDGSCLEVVA</sequence>
<comment type="subcellular location">
    <subcellularLocation>
        <location evidence="1">Cell membrane</location>
        <topology evidence="1">Multi-pass membrane protein</topology>
    </subcellularLocation>
</comment>
<dbReference type="Proteomes" id="UP001385499">
    <property type="component" value="Unassembled WGS sequence"/>
</dbReference>
<reference evidence="11 12" key="1">
    <citation type="submission" date="2024-02" db="EMBL/GenBank/DDBJ databases">
        <title>Roseibium algae sp. nov., isolated from marine alga (Grateloupia sp.), showing potential in myo-inositol conversion.</title>
        <authorList>
            <person name="Wang Y."/>
        </authorList>
    </citation>
    <scope>NUCLEOTIDE SEQUENCE [LARGE SCALE GENOMIC DNA]</scope>
    <source>
        <strain evidence="11 12">H3510</strain>
    </source>
</reference>
<feature type="transmembrane region" description="Helical" evidence="8">
    <location>
        <begin position="95"/>
        <end position="117"/>
    </location>
</feature>
<dbReference type="PROSITE" id="PS50929">
    <property type="entry name" value="ABC_TM1F"/>
    <property type="match status" value="1"/>
</dbReference>
<evidence type="ECO:0000256" key="7">
    <source>
        <dbReference type="ARBA" id="ARBA00023136"/>
    </source>
</evidence>
<dbReference type="CDD" id="cd18584">
    <property type="entry name" value="ABC_6TM_AarD_CydD"/>
    <property type="match status" value="1"/>
</dbReference>
<evidence type="ECO:0000256" key="1">
    <source>
        <dbReference type="ARBA" id="ARBA00004651"/>
    </source>
</evidence>
<keyword evidence="4" id="KW-0547">Nucleotide-binding</keyword>
<dbReference type="PROSITE" id="PS00211">
    <property type="entry name" value="ABC_TRANSPORTER_1"/>
    <property type="match status" value="1"/>
</dbReference>
<dbReference type="PANTHER" id="PTHR24221:SF654">
    <property type="entry name" value="ATP-BINDING CASSETTE SUB-FAMILY B MEMBER 6"/>
    <property type="match status" value="1"/>
</dbReference>
<evidence type="ECO:0000256" key="3">
    <source>
        <dbReference type="ARBA" id="ARBA00022692"/>
    </source>
</evidence>
<feature type="transmembrane region" description="Helical" evidence="8">
    <location>
        <begin position="69"/>
        <end position="89"/>
    </location>
</feature>
<proteinExistence type="inferred from homology"/>
<feature type="transmembrane region" description="Helical" evidence="8">
    <location>
        <begin position="286"/>
        <end position="313"/>
    </location>
</feature>
<evidence type="ECO:0000256" key="4">
    <source>
        <dbReference type="ARBA" id="ARBA00022741"/>
    </source>
</evidence>
<dbReference type="PANTHER" id="PTHR24221">
    <property type="entry name" value="ATP-BINDING CASSETTE SUB-FAMILY B"/>
    <property type="match status" value="1"/>
</dbReference>
<dbReference type="NCBIfam" id="TIGR02857">
    <property type="entry name" value="CydD"/>
    <property type="match status" value="1"/>
</dbReference>
<dbReference type="InterPro" id="IPR011527">
    <property type="entry name" value="ABC1_TM_dom"/>
</dbReference>
<dbReference type="PROSITE" id="PS50893">
    <property type="entry name" value="ABC_TRANSPORTER_2"/>
    <property type="match status" value="1"/>
</dbReference>
<dbReference type="InterPro" id="IPR017871">
    <property type="entry name" value="ABC_transporter-like_CS"/>
</dbReference>
<feature type="transmembrane region" description="Helical" evidence="8">
    <location>
        <begin position="319"/>
        <end position="338"/>
    </location>
</feature>
<dbReference type="InterPro" id="IPR036640">
    <property type="entry name" value="ABC1_TM_sf"/>
</dbReference>
<dbReference type="RefSeq" id="WP_340273773.1">
    <property type="nucleotide sequence ID" value="NZ_JBAKIA010000004.1"/>
</dbReference>
<dbReference type="InterPro" id="IPR003439">
    <property type="entry name" value="ABC_transporter-like_ATP-bd"/>
</dbReference>
<dbReference type="EMBL" id="JBAKIA010000004">
    <property type="protein sequence ID" value="MEJ8474064.1"/>
    <property type="molecule type" value="Genomic_DNA"/>
</dbReference>
<feature type="domain" description="ABC transmembrane type-1" evidence="10">
    <location>
        <begin position="69"/>
        <end position="357"/>
    </location>
</feature>
<keyword evidence="12" id="KW-1185">Reference proteome</keyword>
<dbReference type="InterPro" id="IPR014216">
    <property type="entry name" value="ABC_transptr_CydD"/>
</dbReference>
<evidence type="ECO:0000256" key="6">
    <source>
        <dbReference type="ARBA" id="ARBA00022989"/>
    </source>
</evidence>
<evidence type="ECO:0000256" key="5">
    <source>
        <dbReference type="ARBA" id="ARBA00022840"/>
    </source>
</evidence>
<accession>A0ABU8TIS3</accession>
<name>A0ABU8TIS3_9HYPH</name>
<dbReference type="InterPro" id="IPR003593">
    <property type="entry name" value="AAA+_ATPase"/>
</dbReference>
<keyword evidence="7 8" id="KW-0472">Membrane</keyword>
<evidence type="ECO:0000313" key="11">
    <source>
        <dbReference type="EMBL" id="MEJ8474064.1"/>
    </source>
</evidence>
<organism evidence="11 12">
    <name type="scientific">Roseibium algae</name>
    <dbReference type="NCBI Taxonomy" id="3123038"/>
    <lineage>
        <taxon>Bacteria</taxon>
        <taxon>Pseudomonadati</taxon>
        <taxon>Pseudomonadota</taxon>
        <taxon>Alphaproteobacteria</taxon>
        <taxon>Hyphomicrobiales</taxon>
        <taxon>Stappiaceae</taxon>
        <taxon>Roseibium</taxon>
    </lineage>
</organism>
<evidence type="ECO:0000313" key="12">
    <source>
        <dbReference type="Proteomes" id="UP001385499"/>
    </source>
</evidence>